<evidence type="ECO:0000313" key="11">
    <source>
        <dbReference type="EMBL" id="KAB0796957.1"/>
    </source>
</evidence>
<dbReference type="PROSITE" id="PS51837">
    <property type="entry name" value="LITAF"/>
    <property type="match status" value="1"/>
</dbReference>
<dbReference type="SMART" id="SM00714">
    <property type="entry name" value="LITAF"/>
    <property type="match status" value="1"/>
</dbReference>
<dbReference type="Pfam" id="PF10601">
    <property type="entry name" value="zf-LITAF-like"/>
    <property type="match status" value="1"/>
</dbReference>
<keyword evidence="5" id="KW-0479">Metal-binding</keyword>
<evidence type="ECO:0000256" key="9">
    <source>
        <dbReference type="SAM" id="Phobius"/>
    </source>
</evidence>
<evidence type="ECO:0000256" key="5">
    <source>
        <dbReference type="ARBA" id="ARBA00022723"/>
    </source>
</evidence>
<evidence type="ECO:0000313" key="12">
    <source>
        <dbReference type="Proteomes" id="UP000327044"/>
    </source>
</evidence>
<comment type="similarity">
    <text evidence="4">Belongs to the CDIP1/LITAF family.</text>
</comment>
<comment type="subcellular location">
    <subcellularLocation>
        <location evidence="2">Endosome membrane</location>
        <topology evidence="2">Peripheral membrane protein</topology>
    </subcellularLocation>
    <subcellularLocation>
        <location evidence="1">Late endosome membrane</location>
    </subcellularLocation>
    <subcellularLocation>
        <location evidence="3">Lysosome membrane</location>
        <topology evidence="3">Peripheral membrane protein</topology>
        <orientation evidence="3">Cytoplasmic side</orientation>
    </subcellularLocation>
</comment>
<keyword evidence="9" id="KW-0812">Transmembrane</keyword>
<dbReference type="InterPro" id="IPR006629">
    <property type="entry name" value="LITAF"/>
</dbReference>
<keyword evidence="12" id="KW-1185">Reference proteome</keyword>
<dbReference type="EMBL" id="VVIM01000007">
    <property type="protein sequence ID" value="KAB0796957.1"/>
    <property type="molecule type" value="Genomic_DNA"/>
</dbReference>
<feature type="domain" description="LITAF" evidence="10">
    <location>
        <begin position="84"/>
        <end position="169"/>
    </location>
</feature>
<evidence type="ECO:0000256" key="7">
    <source>
        <dbReference type="ARBA" id="ARBA00023136"/>
    </source>
</evidence>
<evidence type="ECO:0000256" key="2">
    <source>
        <dbReference type="ARBA" id="ARBA00004481"/>
    </source>
</evidence>
<gene>
    <name evidence="11" type="ORF">PPYR_11018</name>
</gene>
<dbReference type="GO" id="GO:0031902">
    <property type="term" value="C:late endosome membrane"/>
    <property type="evidence" value="ECO:0007669"/>
    <property type="project" value="UniProtKB-SubCell"/>
</dbReference>
<feature type="compositionally biased region" description="Pro residues" evidence="8">
    <location>
        <begin position="51"/>
        <end position="64"/>
    </location>
</feature>
<dbReference type="OrthoDB" id="5599753at2759"/>
<protein>
    <recommendedName>
        <fullName evidence="10">LITAF domain-containing protein</fullName>
    </recommendedName>
</protein>
<organism evidence="11 12">
    <name type="scientific">Photinus pyralis</name>
    <name type="common">Common eastern firefly</name>
    <name type="synonym">Lampyris pyralis</name>
    <dbReference type="NCBI Taxonomy" id="7054"/>
    <lineage>
        <taxon>Eukaryota</taxon>
        <taxon>Metazoa</taxon>
        <taxon>Ecdysozoa</taxon>
        <taxon>Arthropoda</taxon>
        <taxon>Hexapoda</taxon>
        <taxon>Insecta</taxon>
        <taxon>Pterygota</taxon>
        <taxon>Neoptera</taxon>
        <taxon>Endopterygota</taxon>
        <taxon>Coleoptera</taxon>
        <taxon>Polyphaga</taxon>
        <taxon>Elateriformia</taxon>
        <taxon>Elateroidea</taxon>
        <taxon>Lampyridae</taxon>
        <taxon>Lampyrinae</taxon>
        <taxon>Photinus</taxon>
    </lineage>
</organism>
<feature type="compositionally biased region" description="Polar residues" evidence="8">
    <location>
        <begin position="33"/>
        <end position="46"/>
    </location>
</feature>
<reference evidence="11 12" key="1">
    <citation type="journal article" date="2018" name="Elife">
        <title>Firefly genomes illuminate parallel origins of bioluminescence in beetles.</title>
        <authorList>
            <person name="Fallon T.R."/>
            <person name="Lower S.E."/>
            <person name="Chang C.H."/>
            <person name="Bessho-Uehara M."/>
            <person name="Martin G.J."/>
            <person name="Bewick A.J."/>
            <person name="Behringer M."/>
            <person name="Debat H.J."/>
            <person name="Wong I."/>
            <person name="Day J.C."/>
            <person name="Suvorov A."/>
            <person name="Silva C.J."/>
            <person name="Stanger-Hall K.F."/>
            <person name="Hall D.W."/>
            <person name="Schmitz R.J."/>
            <person name="Nelson D.R."/>
            <person name="Lewis S.M."/>
            <person name="Shigenobu S."/>
            <person name="Bybee S.M."/>
            <person name="Larracuente A.M."/>
            <person name="Oba Y."/>
            <person name="Weng J.K."/>
        </authorList>
    </citation>
    <scope>NUCLEOTIDE SEQUENCE [LARGE SCALE GENOMIC DNA]</scope>
    <source>
        <strain evidence="11">1611_PpyrPB1</strain>
        <tissue evidence="11">Whole body</tissue>
    </source>
</reference>
<keyword evidence="9" id="KW-1133">Transmembrane helix</keyword>
<dbReference type="InterPro" id="IPR037519">
    <property type="entry name" value="LITAF_fam"/>
</dbReference>
<feature type="transmembrane region" description="Helical" evidence="9">
    <location>
        <begin position="126"/>
        <end position="145"/>
    </location>
</feature>
<name>A0A5N4AI08_PHOPY</name>
<dbReference type="GO" id="GO:0008270">
    <property type="term" value="F:zinc ion binding"/>
    <property type="evidence" value="ECO:0007669"/>
    <property type="project" value="TreeGrafter"/>
</dbReference>
<feature type="region of interest" description="Disordered" evidence="8">
    <location>
        <begin position="16"/>
        <end position="84"/>
    </location>
</feature>
<accession>A0A5N4AI08</accession>
<keyword evidence="7 9" id="KW-0472">Membrane</keyword>
<dbReference type="InParanoid" id="A0A5N4AI08"/>
<evidence type="ECO:0000256" key="6">
    <source>
        <dbReference type="ARBA" id="ARBA00022833"/>
    </source>
</evidence>
<dbReference type="PANTHER" id="PTHR23292:SF6">
    <property type="entry name" value="FI16602P1-RELATED"/>
    <property type="match status" value="1"/>
</dbReference>
<dbReference type="AlphaFoldDB" id="A0A5N4AI08"/>
<dbReference type="PANTHER" id="PTHR23292">
    <property type="entry name" value="LIPOPOLYSACCHARIDE-INDUCED TUMOR NECROSIS FACTOR-ALPHA FACTOR"/>
    <property type="match status" value="1"/>
</dbReference>
<proteinExistence type="inferred from homology"/>
<comment type="caution">
    <text evidence="11">The sequence shown here is derived from an EMBL/GenBank/DDBJ whole genome shotgun (WGS) entry which is preliminary data.</text>
</comment>
<evidence type="ECO:0000256" key="3">
    <source>
        <dbReference type="ARBA" id="ARBA00004630"/>
    </source>
</evidence>
<evidence type="ECO:0000256" key="4">
    <source>
        <dbReference type="ARBA" id="ARBA00005975"/>
    </source>
</evidence>
<evidence type="ECO:0000259" key="10">
    <source>
        <dbReference type="PROSITE" id="PS51837"/>
    </source>
</evidence>
<dbReference type="GO" id="GO:0005765">
    <property type="term" value="C:lysosomal membrane"/>
    <property type="evidence" value="ECO:0007669"/>
    <property type="project" value="UniProtKB-SubCell"/>
</dbReference>
<evidence type="ECO:0000256" key="1">
    <source>
        <dbReference type="ARBA" id="ARBA00004414"/>
    </source>
</evidence>
<keyword evidence="6" id="KW-0862">Zinc</keyword>
<sequence length="172" mass="18996">MFTLWIPNISRIKKMEKIPPPPPYEESTHSPPLNNYSQAYPPQSRNAGYPTLPPPQMGFPPPPQVGFQQPGFIPQPTPSVPQAQYSRYPQPQVVTVFGPIPQLINCPHCHNQVTSKLEASAGTKTHLFAALLCILGCIPCCLIPYCVDSCKDRSHYCPQCNAFLGSYGTALF</sequence>
<dbReference type="Proteomes" id="UP000327044">
    <property type="component" value="Unassembled WGS sequence"/>
</dbReference>
<evidence type="ECO:0000256" key="8">
    <source>
        <dbReference type="SAM" id="MobiDB-lite"/>
    </source>
</evidence>